<accession>A0A834SPJ7</accession>
<dbReference type="GO" id="GO:0005681">
    <property type="term" value="C:spliceosomal complex"/>
    <property type="evidence" value="ECO:0007669"/>
    <property type="project" value="InterPro"/>
</dbReference>
<feature type="region of interest" description="Disordered" evidence="7">
    <location>
        <begin position="105"/>
        <end position="124"/>
    </location>
</feature>
<dbReference type="Proteomes" id="UP000634136">
    <property type="component" value="Unassembled WGS sequence"/>
</dbReference>
<evidence type="ECO:0000313" key="8">
    <source>
        <dbReference type="EMBL" id="KAF7807301.1"/>
    </source>
</evidence>
<reference evidence="8" key="1">
    <citation type="submission" date="2020-09" db="EMBL/GenBank/DDBJ databases">
        <title>Genome-Enabled Discovery of Anthraquinone Biosynthesis in Senna tora.</title>
        <authorList>
            <person name="Kang S.-H."/>
            <person name="Pandey R.P."/>
            <person name="Lee C.-M."/>
            <person name="Sim J.-S."/>
            <person name="Jeong J.-T."/>
            <person name="Choi B.-S."/>
            <person name="Jung M."/>
            <person name="Ginzburg D."/>
            <person name="Zhao K."/>
            <person name="Won S.Y."/>
            <person name="Oh T.-J."/>
            <person name="Yu Y."/>
            <person name="Kim N.-H."/>
            <person name="Lee O.R."/>
            <person name="Lee T.-H."/>
            <person name="Bashyal P."/>
            <person name="Kim T.-S."/>
            <person name="Lee W.-H."/>
            <person name="Kawkins C."/>
            <person name="Kim C.-K."/>
            <person name="Kim J.S."/>
            <person name="Ahn B.O."/>
            <person name="Rhee S.Y."/>
            <person name="Sohng J.K."/>
        </authorList>
    </citation>
    <scope>NUCLEOTIDE SEQUENCE</scope>
    <source>
        <tissue evidence="8">Leaf</tissue>
    </source>
</reference>
<sequence>MRWEAAQIPKVKVAKVDRSKLNKEQSAYIPKIPDIVKCPEHLLPMEQWEDVFLADFSELRALTTAVQENLSQLLGSSVEHSRSSQSIHLPPLPRKPINQPILTAESKDTSASPSSDVSVGESSSNLPLLSTILGMDSVSRVSMLQKRIFVVETADTITRNDYMWLFALCATVDTPLDADTCAALRTLLRKCASLRATKTQLDDQVVMLNILVAISGRYFGQAEN</sequence>
<comment type="subcellular location">
    <subcellularLocation>
        <location evidence="1">Cytoplasm</location>
    </subcellularLocation>
</comment>
<evidence type="ECO:0000256" key="6">
    <source>
        <dbReference type="ARBA" id="ARBA00047179"/>
    </source>
</evidence>
<dbReference type="AlphaFoldDB" id="A0A834SPJ7"/>
<dbReference type="GO" id="GO:0032797">
    <property type="term" value="C:SMN complex"/>
    <property type="evidence" value="ECO:0007669"/>
    <property type="project" value="TreeGrafter"/>
</dbReference>
<protein>
    <recommendedName>
        <fullName evidence="6">Gem-associated protein 2</fullName>
    </recommendedName>
</protein>
<keyword evidence="2" id="KW-0963">Cytoplasm</keyword>
<comment type="caution">
    <text evidence="8">The sequence shown here is derived from an EMBL/GenBank/DDBJ whole genome shotgun (WGS) entry which is preliminary data.</text>
</comment>
<dbReference type="Pfam" id="PF04938">
    <property type="entry name" value="SIP1"/>
    <property type="match status" value="1"/>
</dbReference>
<evidence type="ECO:0000256" key="5">
    <source>
        <dbReference type="ARBA" id="ARBA00025758"/>
    </source>
</evidence>
<proteinExistence type="inferred from homology"/>
<dbReference type="GO" id="GO:0000387">
    <property type="term" value="P:spliceosomal snRNP assembly"/>
    <property type="evidence" value="ECO:0007669"/>
    <property type="project" value="InterPro"/>
</dbReference>
<name>A0A834SPJ7_9FABA</name>
<dbReference type="GO" id="GO:0000245">
    <property type="term" value="P:spliceosomal complex assembly"/>
    <property type="evidence" value="ECO:0007669"/>
    <property type="project" value="InterPro"/>
</dbReference>
<evidence type="ECO:0000256" key="1">
    <source>
        <dbReference type="ARBA" id="ARBA00004496"/>
    </source>
</evidence>
<dbReference type="PIRSF" id="PIRSF038038">
    <property type="entry name" value="SMN_Gemin2"/>
    <property type="match status" value="1"/>
</dbReference>
<gene>
    <name evidence="8" type="ORF">G2W53_039462</name>
</gene>
<keyword evidence="4" id="KW-0508">mRNA splicing</keyword>
<dbReference type="PANTHER" id="PTHR12794">
    <property type="entry name" value="GEMIN2"/>
    <property type="match status" value="1"/>
</dbReference>
<dbReference type="PANTHER" id="PTHR12794:SF0">
    <property type="entry name" value="GEM-ASSOCIATED PROTEIN 2"/>
    <property type="match status" value="1"/>
</dbReference>
<dbReference type="Gene3D" id="1.20.58.1070">
    <property type="match status" value="1"/>
</dbReference>
<evidence type="ECO:0000256" key="2">
    <source>
        <dbReference type="ARBA" id="ARBA00022490"/>
    </source>
</evidence>
<feature type="compositionally biased region" description="Low complexity" evidence="7">
    <location>
        <begin position="109"/>
        <end position="124"/>
    </location>
</feature>
<dbReference type="InterPro" id="IPR035426">
    <property type="entry name" value="Gemin2/Brr1"/>
</dbReference>
<dbReference type="InterPro" id="IPR017364">
    <property type="entry name" value="GEMIN2"/>
</dbReference>
<evidence type="ECO:0000256" key="7">
    <source>
        <dbReference type="SAM" id="MobiDB-lite"/>
    </source>
</evidence>
<comment type="similarity">
    <text evidence="5">Belongs to the gemin-2 family.</text>
</comment>
<dbReference type="EMBL" id="JAAIUW010000012">
    <property type="protein sequence ID" value="KAF7807301.1"/>
    <property type="molecule type" value="Genomic_DNA"/>
</dbReference>
<evidence type="ECO:0000313" key="9">
    <source>
        <dbReference type="Proteomes" id="UP000634136"/>
    </source>
</evidence>
<dbReference type="OrthoDB" id="428895at2759"/>
<keyword evidence="3" id="KW-0507">mRNA processing</keyword>
<evidence type="ECO:0000256" key="3">
    <source>
        <dbReference type="ARBA" id="ARBA00022664"/>
    </source>
</evidence>
<evidence type="ECO:0000256" key="4">
    <source>
        <dbReference type="ARBA" id="ARBA00023187"/>
    </source>
</evidence>
<keyword evidence="9" id="KW-1185">Reference proteome</keyword>
<organism evidence="8 9">
    <name type="scientific">Senna tora</name>
    <dbReference type="NCBI Taxonomy" id="362788"/>
    <lineage>
        <taxon>Eukaryota</taxon>
        <taxon>Viridiplantae</taxon>
        <taxon>Streptophyta</taxon>
        <taxon>Embryophyta</taxon>
        <taxon>Tracheophyta</taxon>
        <taxon>Spermatophyta</taxon>
        <taxon>Magnoliopsida</taxon>
        <taxon>eudicotyledons</taxon>
        <taxon>Gunneridae</taxon>
        <taxon>Pentapetalae</taxon>
        <taxon>rosids</taxon>
        <taxon>fabids</taxon>
        <taxon>Fabales</taxon>
        <taxon>Fabaceae</taxon>
        <taxon>Caesalpinioideae</taxon>
        <taxon>Cassia clade</taxon>
        <taxon>Senna</taxon>
    </lineage>
</organism>